<dbReference type="NCBIfam" id="TIGR01549">
    <property type="entry name" value="HAD-SF-IA-v1"/>
    <property type="match status" value="1"/>
</dbReference>
<dbReference type="InterPro" id="IPR050155">
    <property type="entry name" value="HAD-like_hydrolase_sf"/>
</dbReference>
<dbReference type="InterPro" id="IPR023198">
    <property type="entry name" value="PGP-like_dom2"/>
</dbReference>
<proteinExistence type="inferred from homology"/>
<reference evidence="2 3" key="1">
    <citation type="journal article" date="2019" name="Int. J. Syst. Evol. Microbiol.">
        <title>The Global Catalogue of Microorganisms (GCM) 10K type strain sequencing project: providing services to taxonomists for standard genome sequencing and annotation.</title>
        <authorList>
            <consortium name="The Broad Institute Genomics Platform"/>
            <consortium name="The Broad Institute Genome Sequencing Center for Infectious Disease"/>
            <person name="Wu L."/>
            <person name="Ma J."/>
        </authorList>
    </citation>
    <scope>NUCLEOTIDE SEQUENCE [LARGE SCALE GENOMIC DNA]</scope>
    <source>
        <strain evidence="2 3">XZYJ18</strain>
    </source>
</reference>
<dbReference type="Pfam" id="PF13419">
    <property type="entry name" value="HAD_2"/>
    <property type="match status" value="1"/>
</dbReference>
<dbReference type="PANTHER" id="PTHR43434">
    <property type="entry name" value="PHOSPHOGLYCOLATE PHOSPHATASE"/>
    <property type="match status" value="1"/>
</dbReference>
<dbReference type="GO" id="GO:0016787">
    <property type="term" value="F:hydrolase activity"/>
    <property type="evidence" value="ECO:0007669"/>
    <property type="project" value="UniProtKB-KW"/>
</dbReference>
<dbReference type="SFLD" id="SFLDG01129">
    <property type="entry name" value="C1.5:_HAD__Beta-PGM__Phosphata"/>
    <property type="match status" value="1"/>
</dbReference>
<keyword evidence="3" id="KW-1185">Reference proteome</keyword>
<comment type="similarity">
    <text evidence="1">Belongs to the HAD-like hydrolase superfamily.</text>
</comment>
<dbReference type="EC" id="3.-.-.-" evidence="2"/>
<dbReference type="SFLD" id="SFLDS00003">
    <property type="entry name" value="Haloacid_Dehalogenase"/>
    <property type="match status" value="1"/>
</dbReference>
<sequence length="189" mass="20396">MTRDDAGSRTDETPSHHGTDLAAVVYDLDGTLVRLAVDWADVERRLADLLEREGVDADPLSAWELLSAAEDTGVGDEADELIAAAEREGARESERLPLADELLAREVPVGVCSLNHESAVRIALDRHDLADRVESVVGRGTVPERKPHPRALLAAVEELGVAPENALFVGDSASDEETANRAGTRFEWV</sequence>
<dbReference type="PANTHER" id="PTHR43434:SF1">
    <property type="entry name" value="PHOSPHOGLYCOLATE PHOSPHATASE"/>
    <property type="match status" value="1"/>
</dbReference>
<dbReference type="Gene3D" id="1.10.150.240">
    <property type="entry name" value="Putative phosphatase, domain 2"/>
    <property type="match status" value="1"/>
</dbReference>
<evidence type="ECO:0000256" key="1">
    <source>
        <dbReference type="ARBA" id="ARBA00007958"/>
    </source>
</evidence>
<dbReference type="InterPro" id="IPR006439">
    <property type="entry name" value="HAD-SF_hydro_IA"/>
</dbReference>
<protein>
    <submittedName>
        <fullName evidence="2">HAD family hydrolase</fullName>
        <ecNumber evidence="2">3.-.-.-</ecNumber>
    </submittedName>
</protein>
<keyword evidence="2" id="KW-0378">Hydrolase</keyword>
<accession>A0ABD5Q466</accession>
<dbReference type="NCBIfam" id="TIGR01509">
    <property type="entry name" value="HAD-SF-IA-v3"/>
    <property type="match status" value="1"/>
</dbReference>
<organism evidence="2 3">
    <name type="scientific">Halorussus aquaticus</name>
    <dbReference type="NCBI Taxonomy" id="2953748"/>
    <lineage>
        <taxon>Archaea</taxon>
        <taxon>Methanobacteriati</taxon>
        <taxon>Methanobacteriota</taxon>
        <taxon>Stenosarchaea group</taxon>
        <taxon>Halobacteria</taxon>
        <taxon>Halobacteriales</taxon>
        <taxon>Haladaptataceae</taxon>
        <taxon>Halorussus</taxon>
    </lineage>
</organism>
<name>A0ABD5Q466_9EURY</name>
<dbReference type="InterPro" id="IPR041492">
    <property type="entry name" value="HAD_2"/>
</dbReference>
<comment type="caution">
    <text evidence="2">The sequence shown here is derived from an EMBL/GenBank/DDBJ whole genome shotgun (WGS) entry which is preliminary data.</text>
</comment>
<dbReference type="GeneID" id="73043817"/>
<evidence type="ECO:0000313" key="2">
    <source>
        <dbReference type="EMBL" id="MFC4825465.1"/>
    </source>
</evidence>
<gene>
    <name evidence="2" type="ORF">ACFO9K_14485</name>
</gene>
<dbReference type="RefSeq" id="WP_254268872.1">
    <property type="nucleotide sequence ID" value="NZ_CP100400.1"/>
</dbReference>
<dbReference type="InterPro" id="IPR036412">
    <property type="entry name" value="HAD-like_sf"/>
</dbReference>
<evidence type="ECO:0000313" key="3">
    <source>
        <dbReference type="Proteomes" id="UP001595945"/>
    </source>
</evidence>
<dbReference type="SUPFAM" id="SSF56784">
    <property type="entry name" value="HAD-like"/>
    <property type="match status" value="1"/>
</dbReference>
<dbReference type="Proteomes" id="UP001595945">
    <property type="component" value="Unassembled WGS sequence"/>
</dbReference>
<dbReference type="InterPro" id="IPR023214">
    <property type="entry name" value="HAD_sf"/>
</dbReference>
<dbReference type="EMBL" id="JBHSHT010000002">
    <property type="protein sequence ID" value="MFC4825465.1"/>
    <property type="molecule type" value="Genomic_DNA"/>
</dbReference>
<dbReference type="AlphaFoldDB" id="A0ABD5Q466"/>
<dbReference type="Gene3D" id="3.40.50.1000">
    <property type="entry name" value="HAD superfamily/HAD-like"/>
    <property type="match status" value="1"/>
</dbReference>